<dbReference type="PANTHER" id="PTHR33495:SF2">
    <property type="entry name" value="ANTI-SIGMA FACTOR ANTAGONIST TM_1081-RELATED"/>
    <property type="match status" value="1"/>
</dbReference>
<reference evidence="2 3" key="1">
    <citation type="submission" date="2018-06" db="EMBL/GenBank/DDBJ databases">
        <title>NTM in soil in Japan.</title>
        <authorList>
            <person name="Ohya K."/>
        </authorList>
    </citation>
    <scope>NUCLEOTIDE SEQUENCE [LARGE SCALE GENOMIC DNA]</scope>
    <source>
        <strain evidence="2 3">GF76</strain>
    </source>
</reference>
<dbReference type="GO" id="GO:0043856">
    <property type="term" value="F:anti-sigma factor antagonist activity"/>
    <property type="evidence" value="ECO:0007669"/>
    <property type="project" value="TreeGrafter"/>
</dbReference>
<gene>
    <name evidence="2" type="ORF">DQP58_02615</name>
</gene>
<dbReference type="CDD" id="cd07043">
    <property type="entry name" value="STAS_anti-anti-sigma_factors"/>
    <property type="match status" value="1"/>
</dbReference>
<organism evidence="2 3">
    <name type="scientific">Mycobacterium colombiense</name>
    <dbReference type="NCBI Taxonomy" id="339268"/>
    <lineage>
        <taxon>Bacteria</taxon>
        <taxon>Bacillati</taxon>
        <taxon>Actinomycetota</taxon>
        <taxon>Actinomycetes</taxon>
        <taxon>Mycobacteriales</taxon>
        <taxon>Mycobacteriaceae</taxon>
        <taxon>Mycobacterium</taxon>
        <taxon>Mycobacterium avium complex (MAC)</taxon>
    </lineage>
</organism>
<dbReference type="InterPro" id="IPR036513">
    <property type="entry name" value="STAS_dom_sf"/>
</dbReference>
<sequence>MIVPMSANTTPRRFMPASCMIDCNGAQLRAHSRGQVTVVEVTGDIDATNIDRFYDYVNRFVGQAPGLILDLRGVDFICVRAISILMRINDDCRAAGTRWAIVGGPFVRRLLHLGDPGETLPTADSGRQALNRIAIQNHTRQAAS</sequence>
<feature type="domain" description="STAS" evidence="1">
    <location>
        <begin position="26"/>
        <end position="103"/>
    </location>
</feature>
<proteinExistence type="predicted"/>
<dbReference type="Proteomes" id="UP000250347">
    <property type="component" value="Unassembled WGS sequence"/>
</dbReference>
<comment type="caution">
    <text evidence="2">The sequence shown here is derived from an EMBL/GenBank/DDBJ whole genome shotgun (WGS) entry which is preliminary data.</text>
</comment>
<accession>A0A329KX28</accession>
<evidence type="ECO:0000259" key="1">
    <source>
        <dbReference type="PROSITE" id="PS50801"/>
    </source>
</evidence>
<dbReference type="PROSITE" id="PS50801">
    <property type="entry name" value="STAS"/>
    <property type="match status" value="1"/>
</dbReference>
<evidence type="ECO:0000313" key="2">
    <source>
        <dbReference type="EMBL" id="RAU99619.1"/>
    </source>
</evidence>
<dbReference type="SUPFAM" id="SSF52091">
    <property type="entry name" value="SpoIIaa-like"/>
    <property type="match status" value="1"/>
</dbReference>
<dbReference type="Gene3D" id="3.30.750.24">
    <property type="entry name" value="STAS domain"/>
    <property type="match status" value="1"/>
</dbReference>
<evidence type="ECO:0000313" key="3">
    <source>
        <dbReference type="Proteomes" id="UP000250347"/>
    </source>
</evidence>
<dbReference type="Pfam" id="PF01740">
    <property type="entry name" value="STAS"/>
    <property type="match status" value="1"/>
</dbReference>
<name>A0A329KX28_9MYCO</name>
<dbReference type="EMBL" id="QMEU01000004">
    <property type="protein sequence ID" value="RAU99619.1"/>
    <property type="molecule type" value="Genomic_DNA"/>
</dbReference>
<dbReference type="InterPro" id="IPR002645">
    <property type="entry name" value="STAS_dom"/>
</dbReference>
<dbReference type="AlphaFoldDB" id="A0A329KX28"/>
<protein>
    <submittedName>
        <fullName evidence="2">STAS domain-containing protein</fullName>
    </submittedName>
</protein>
<dbReference type="PANTHER" id="PTHR33495">
    <property type="entry name" value="ANTI-SIGMA FACTOR ANTAGONIST TM_1081-RELATED-RELATED"/>
    <property type="match status" value="1"/>
</dbReference>